<organism evidence="1 2">
    <name type="scientific">Paracoccus thiocyanatus</name>
    <dbReference type="NCBI Taxonomy" id="34006"/>
    <lineage>
        <taxon>Bacteria</taxon>
        <taxon>Pseudomonadati</taxon>
        <taxon>Pseudomonadota</taxon>
        <taxon>Alphaproteobacteria</taxon>
        <taxon>Rhodobacterales</taxon>
        <taxon>Paracoccaceae</taxon>
        <taxon>Paracoccus</taxon>
    </lineage>
</organism>
<gene>
    <name evidence="1" type="ORF">SAMN05421641_102204</name>
</gene>
<name>A0A1N6P1R2_9RHOB</name>
<sequence length="42" mass="4638">MALARTHLICSWLTQVRSNFRGLRACLLLPGDSNLQVLEAGI</sequence>
<dbReference type="EMBL" id="FTMK01000002">
    <property type="protein sequence ID" value="SIP98291.1"/>
    <property type="molecule type" value="Genomic_DNA"/>
</dbReference>
<dbReference type="Proteomes" id="UP000323956">
    <property type="component" value="Unassembled WGS sequence"/>
</dbReference>
<evidence type="ECO:0000313" key="2">
    <source>
        <dbReference type="Proteomes" id="UP000323956"/>
    </source>
</evidence>
<accession>A0A1N6P1R2</accession>
<dbReference type="AlphaFoldDB" id="A0A1N6P1R2"/>
<proteinExistence type="predicted"/>
<reference evidence="1 2" key="1">
    <citation type="submission" date="2017-01" db="EMBL/GenBank/DDBJ databases">
        <authorList>
            <person name="Varghese N."/>
            <person name="Submissions S."/>
        </authorList>
    </citation>
    <scope>NUCLEOTIDE SEQUENCE [LARGE SCALE GENOMIC DNA]</scope>
    <source>
        <strain evidence="1 2">ATCC 700171</strain>
    </source>
</reference>
<protein>
    <submittedName>
        <fullName evidence="1">Uncharacterized protein</fullName>
    </submittedName>
</protein>
<evidence type="ECO:0000313" key="1">
    <source>
        <dbReference type="EMBL" id="SIP98291.1"/>
    </source>
</evidence>